<dbReference type="Pfam" id="PF08241">
    <property type="entry name" value="Methyltransf_11"/>
    <property type="match status" value="1"/>
</dbReference>
<dbReference type="EMBL" id="APJA01000012">
    <property type="protein sequence ID" value="ERK31372.1"/>
    <property type="molecule type" value="Genomic_DNA"/>
</dbReference>
<dbReference type="PATRIC" id="fig|1294142.3.peg.1895"/>
<comment type="caution">
    <text evidence="2">The sequence shown here is derived from an EMBL/GenBank/DDBJ whole genome shotgun (WGS) entry which is preliminary data.</text>
</comment>
<organism evidence="2 3">
    <name type="scientific">Clostridium intestinale URNW</name>
    <dbReference type="NCBI Taxonomy" id="1294142"/>
    <lineage>
        <taxon>Bacteria</taxon>
        <taxon>Bacillati</taxon>
        <taxon>Bacillota</taxon>
        <taxon>Clostridia</taxon>
        <taxon>Eubacteriales</taxon>
        <taxon>Clostridiaceae</taxon>
        <taxon>Clostridium</taxon>
    </lineage>
</organism>
<feature type="domain" description="Methyltransferase type 11" evidence="1">
    <location>
        <begin position="47"/>
        <end position="141"/>
    </location>
</feature>
<dbReference type="SUPFAM" id="SSF53335">
    <property type="entry name" value="S-adenosyl-L-methionine-dependent methyltransferases"/>
    <property type="match status" value="1"/>
</dbReference>
<proteinExistence type="predicted"/>
<sequence>MTMELEKHYNKFCEDKRLTRKYAQVEFLTSMKYIHKYLDNNKEAKVLDVGAGTGRYSVALANEGYDVTAVELVKHNLGVLKSKGSNVKAYQGTALNLSRFSENTFDVTLVFGPMYHLYTHEDKVKALEEAKRVTKSGGIILVAYIMNEYSVITYGFKENNILESIKNGKLTDDFHVVANPEDLYEYVRIEDINKINEDAGIQRVKLIAADGPANYMRSTINAMDDETFKLFMDYHFSTCERADLLGASAHTLDILRKE</sequence>
<dbReference type="PANTHER" id="PTHR42912">
    <property type="entry name" value="METHYLTRANSFERASE"/>
    <property type="match status" value="1"/>
</dbReference>
<protein>
    <submittedName>
        <fullName evidence="2">SAM-dependent methyltransferase</fullName>
    </submittedName>
</protein>
<dbReference type="GO" id="GO:0008757">
    <property type="term" value="F:S-adenosylmethionine-dependent methyltransferase activity"/>
    <property type="evidence" value="ECO:0007669"/>
    <property type="project" value="InterPro"/>
</dbReference>
<reference evidence="2 3" key="1">
    <citation type="journal article" date="2013" name="Genome Announc.">
        <title>Draft Genome Sequence of the Hydrogen- and Ethanol-Producing Bacterium Clostridium intestinale Strain URNW.</title>
        <authorList>
            <person name="Lal S."/>
            <person name="Ramachandran U."/>
            <person name="Zhang X."/>
            <person name="Sparling R."/>
            <person name="Levin D.B."/>
        </authorList>
    </citation>
    <scope>NUCLEOTIDE SEQUENCE [LARGE SCALE GENOMIC DNA]</scope>
    <source>
        <strain evidence="2 3">URNW</strain>
    </source>
</reference>
<evidence type="ECO:0000313" key="2">
    <source>
        <dbReference type="EMBL" id="ERK31372.1"/>
    </source>
</evidence>
<evidence type="ECO:0000259" key="1">
    <source>
        <dbReference type="Pfam" id="PF08241"/>
    </source>
</evidence>
<dbReference type="eggNOG" id="COG0500">
    <property type="taxonomic scope" value="Bacteria"/>
</dbReference>
<dbReference type="GO" id="GO:0032259">
    <property type="term" value="P:methylation"/>
    <property type="evidence" value="ECO:0007669"/>
    <property type="project" value="UniProtKB-KW"/>
</dbReference>
<dbReference type="InterPro" id="IPR013216">
    <property type="entry name" value="Methyltransf_11"/>
</dbReference>
<dbReference type="HOGENOM" id="CLU_061789_1_0_9"/>
<dbReference type="PANTHER" id="PTHR42912:SF80">
    <property type="entry name" value="METHYLTRANSFERASE DOMAIN-CONTAINING PROTEIN"/>
    <property type="match status" value="1"/>
</dbReference>
<dbReference type="RefSeq" id="WP_021801860.1">
    <property type="nucleotide sequence ID" value="NZ_KI273145.1"/>
</dbReference>
<dbReference type="InterPro" id="IPR029063">
    <property type="entry name" value="SAM-dependent_MTases_sf"/>
</dbReference>
<gene>
    <name evidence="2" type="ORF">CINTURNW_1858</name>
</gene>
<name>U2N781_9CLOT</name>
<accession>U2N781</accession>
<keyword evidence="3" id="KW-1185">Reference proteome</keyword>
<dbReference type="AlphaFoldDB" id="U2N781"/>
<evidence type="ECO:0000313" key="3">
    <source>
        <dbReference type="Proteomes" id="UP000016721"/>
    </source>
</evidence>
<dbReference type="OrthoDB" id="9810615at2"/>
<keyword evidence="2" id="KW-0808">Transferase</keyword>
<dbReference type="InterPro" id="IPR050508">
    <property type="entry name" value="Methyltransf_Superfamily"/>
</dbReference>
<dbReference type="STRING" id="1294142.CINTURNW_1858"/>
<dbReference type="Gene3D" id="3.40.50.150">
    <property type="entry name" value="Vaccinia Virus protein VP39"/>
    <property type="match status" value="1"/>
</dbReference>
<keyword evidence="2" id="KW-0489">Methyltransferase</keyword>
<dbReference type="CDD" id="cd02440">
    <property type="entry name" value="AdoMet_MTases"/>
    <property type="match status" value="1"/>
</dbReference>
<dbReference type="Proteomes" id="UP000016721">
    <property type="component" value="Unassembled WGS sequence"/>
</dbReference>